<sequence>ISTLNLTFILMLLIVDALEKDNVVMVWLIQLYNYVYTSSGLLAAGVLVFVGVGNNFPGIENGLLLSKFCIVGVL</sequence>
<feature type="non-terminal residue" evidence="3">
    <location>
        <position position="1"/>
    </location>
</feature>
<dbReference type="AlphaFoldDB" id="A0A0S3S9I9"/>
<feature type="transmembrane region" description="Helical" evidence="1">
    <location>
        <begin position="33"/>
        <end position="52"/>
    </location>
</feature>
<keyword evidence="1" id="KW-0472">Membrane</keyword>
<protein>
    <recommendedName>
        <fullName evidence="5">NADH:quinone oxidoreductase/Mrp antiporter membrane subunit domain-containing protein</fullName>
    </recommendedName>
</protein>
<reference evidence="3 4" key="1">
    <citation type="journal article" date="2015" name="Sci. Rep.">
        <title>The power of single molecule real-time sequencing technology in the de novo assembly of a eukaryotic genome.</title>
        <authorList>
            <person name="Sakai H."/>
            <person name="Naito K."/>
            <person name="Ogiso-Tanaka E."/>
            <person name="Takahashi Y."/>
            <person name="Iseki K."/>
            <person name="Muto C."/>
            <person name="Satou K."/>
            <person name="Teruya K."/>
            <person name="Shiroma A."/>
            <person name="Shimoji M."/>
            <person name="Hirano T."/>
            <person name="Itoh T."/>
            <person name="Kaga A."/>
            <person name="Tomooka N."/>
        </authorList>
    </citation>
    <scope>NUCLEOTIDE SEQUENCE [LARGE SCALE GENOMIC DNA]</scope>
    <source>
        <strain evidence="4">cv. Shumari</strain>
    </source>
</reference>
<dbReference type="Proteomes" id="UP000291084">
    <property type="component" value="Chromosome 6"/>
</dbReference>
<evidence type="ECO:0008006" key="5">
    <source>
        <dbReference type="Google" id="ProtNLM"/>
    </source>
</evidence>
<feature type="chain" id="PRO_5006618045" description="NADH:quinone oxidoreductase/Mrp antiporter membrane subunit domain-containing protein" evidence="2">
    <location>
        <begin position="18"/>
        <end position="74"/>
    </location>
</feature>
<name>A0A0S3S9I9_PHAAN</name>
<keyword evidence="1" id="KW-0812">Transmembrane</keyword>
<gene>
    <name evidence="3" type="primary">Vigan.06G040500</name>
    <name evidence="3" type="ORF">VIGAN_06040500</name>
</gene>
<evidence type="ECO:0000256" key="1">
    <source>
        <dbReference type="SAM" id="Phobius"/>
    </source>
</evidence>
<feature type="signal peptide" evidence="2">
    <location>
        <begin position="1"/>
        <end position="17"/>
    </location>
</feature>
<accession>A0A0S3S9I9</accession>
<keyword evidence="2" id="KW-0732">Signal</keyword>
<evidence type="ECO:0000256" key="2">
    <source>
        <dbReference type="SAM" id="SignalP"/>
    </source>
</evidence>
<keyword evidence="4" id="KW-1185">Reference proteome</keyword>
<organism evidence="3 4">
    <name type="scientific">Vigna angularis var. angularis</name>
    <dbReference type="NCBI Taxonomy" id="157739"/>
    <lineage>
        <taxon>Eukaryota</taxon>
        <taxon>Viridiplantae</taxon>
        <taxon>Streptophyta</taxon>
        <taxon>Embryophyta</taxon>
        <taxon>Tracheophyta</taxon>
        <taxon>Spermatophyta</taxon>
        <taxon>Magnoliopsida</taxon>
        <taxon>eudicotyledons</taxon>
        <taxon>Gunneridae</taxon>
        <taxon>Pentapetalae</taxon>
        <taxon>rosids</taxon>
        <taxon>fabids</taxon>
        <taxon>Fabales</taxon>
        <taxon>Fabaceae</taxon>
        <taxon>Papilionoideae</taxon>
        <taxon>50 kb inversion clade</taxon>
        <taxon>NPAAA clade</taxon>
        <taxon>indigoferoid/millettioid clade</taxon>
        <taxon>Phaseoleae</taxon>
        <taxon>Vigna</taxon>
    </lineage>
</organism>
<proteinExistence type="predicted"/>
<evidence type="ECO:0000313" key="4">
    <source>
        <dbReference type="Proteomes" id="UP000291084"/>
    </source>
</evidence>
<evidence type="ECO:0000313" key="3">
    <source>
        <dbReference type="EMBL" id="BAT89450.1"/>
    </source>
</evidence>
<dbReference type="EMBL" id="AP015039">
    <property type="protein sequence ID" value="BAT89450.1"/>
    <property type="molecule type" value="Genomic_DNA"/>
</dbReference>
<keyword evidence="1" id="KW-1133">Transmembrane helix</keyword>